<dbReference type="Gene3D" id="3.40.1010.10">
    <property type="entry name" value="Cobalt-precorrin-4 Transmethylase, Domain 1"/>
    <property type="match status" value="1"/>
</dbReference>
<dbReference type="GO" id="GO:0004851">
    <property type="term" value="F:uroporphyrin-III C-methyltransferase activity"/>
    <property type="evidence" value="ECO:0007669"/>
    <property type="project" value="UniProtKB-EC"/>
</dbReference>
<dbReference type="GO" id="GO:0032259">
    <property type="term" value="P:methylation"/>
    <property type="evidence" value="ECO:0007669"/>
    <property type="project" value="UniProtKB-KW"/>
</dbReference>
<dbReference type="GO" id="GO:0019354">
    <property type="term" value="P:siroheme biosynthetic process"/>
    <property type="evidence" value="ECO:0007669"/>
    <property type="project" value="InterPro"/>
</dbReference>
<name>A0A917H2J0_9MICC</name>
<keyword evidence="5" id="KW-0627">Porphyrin biosynthesis</keyword>
<dbReference type="Gene3D" id="3.30.950.10">
    <property type="entry name" value="Methyltransferase, Cobalt-precorrin-4 Transmethylase, Domain 2"/>
    <property type="match status" value="1"/>
</dbReference>
<comment type="caution">
    <text evidence="7">The sequence shown here is derived from an EMBL/GenBank/DDBJ whole genome shotgun (WGS) entry which is preliminary data.</text>
</comment>
<dbReference type="RefSeq" id="WP_188538932.1">
    <property type="nucleotide sequence ID" value="NZ_BMEQ01000021.1"/>
</dbReference>
<evidence type="ECO:0000256" key="2">
    <source>
        <dbReference type="ARBA" id="ARBA00022603"/>
    </source>
</evidence>
<dbReference type="PANTHER" id="PTHR45790:SF3">
    <property type="entry name" value="S-ADENOSYL-L-METHIONINE-DEPENDENT UROPORPHYRINOGEN III METHYLTRANSFERASE, CHLOROPLASTIC"/>
    <property type="match status" value="1"/>
</dbReference>
<reference evidence="7" key="1">
    <citation type="journal article" date="2014" name="Int. J. Syst. Evol. Microbiol.">
        <title>Complete genome sequence of Corynebacterium casei LMG S-19264T (=DSM 44701T), isolated from a smear-ripened cheese.</title>
        <authorList>
            <consortium name="US DOE Joint Genome Institute (JGI-PGF)"/>
            <person name="Walter F."/>
            <person name="Albersmeier A."/>
            <person name="Kalinowski J."/>
            <person name="Ruckert C."/>
        </authorList>
    </citation>
    <scope>NUCLEOTIDE SEQUENCE</scope>
    <source>
        <strain evidence="7">CGMCC 1.12187</strain>
    </source>
</reference>
<dbReference type="Pfam" id="PF00590">
    <property type="entry name" value="TP_methylase"/>
    <property type="match status" value="1"/>
</dbReference>
<dbReference type="PANTHER" id="PTHR45790">
    <property type="entry name" value="SIROHEME SYNTHASE-RELATED"/>
    <property type="match status" value="1"/>
</dbReference>
<dbReference type="FunFam" id="3.40.1010.10:FF:000001">
    <property type="entry name" value="Siroheme synthase"/>
    <property type="match status" value="1"/>
</dbReference>
<evidence type="ECO:0000256" key="3">
    <source>
        <dbReference type="ARBA" id="ARBA00022679"/>
    </source>
</evidence>
<dbReference type="EMBL" id="BMEQ01000021">
    <property type="protein sequence ID" value="GGG65378.1"/>
    <property type="molecule type" value="Genomic_DNA"/>
</dbReference>
<dbReference type="EC" id="2.1.1.107" evidence="1"/>
<keyword evidence="4" id="KW-0949">S-adenosyl-L-methionine</keyword>
<dbReference type="InterPro" id="IPR014776">
    <property type="entry name" value="4pyrrole_Mease_sub2"/>
</dbReference>
<evidence type="ECO:0000313" key="7">
    <source>
        <dbReference type="EMBL" id="GGG65378.1"/>
    </source>
</evidence>
<protein>
    <recommendedName>
        <fullName evidence="1">uroporphyrinogen-III C-methyltransferase</fullName>
        <ecNumber evidence="1">2.1.1.107</ecNumber>
    </recommendedName>
</protein>
<dbReference type="CDD" id="cd11642">
    <property type="entry name" value="SUMT"/>
    <property type="match status" value="1"/>
</dbReference>
<dbReference type="AlphaFoldDB" id="A0A917H2J0"/>
<dbReference type="NCBIfam" id="TIGR01469">
    <property type="entry name" value="cobA_cysG_Cterm"/>
    <property type="match status" value="1"/>
</dbReference>
<keyword evidence="8" id="KW-1185">Reference proteome</keyword>
<feature type="domain" description="Tetrapyrrole methylase" evidence="6">
    <location>
        <begin position="90"/>
        <end position="298"/>
    </location>
</feature>
<dbReference type="SUPFAM" id="SSF53790">
    <property type="entry name" value="Tetrapyrrole methylase"/>
    <property type="match status" value="1"/>
</dbReference>
<dbReference type="InterPro" id="IPR035996">
    <property type="entry name" value="4pyrrol_Methylase_sf"/>
</dbReference>
<proteinExistence type="predicted"/>
<dbReference type="InterPro" id="IPR050161">
    <property type="entry name" value="Siro_Cobalamin_biosynth"/>
</dbReference>
<evidence type="ECO:0000313" key="8">
    <source>
        <dbReference type="Proteomes" id="UP000638848"/>
    </source>
</evidence>
<dbReference type="InterPro" id="IPR000878">
    <property type="entry name" value="4pyrrol_Mease"/>
</dbReference>
<keyword evidence="2" id="KW-0489">Methyltransferase</keyword>
<dbReference type="InterPro" id="IPR006366">
    <property type="entry name" value="CobA/CysG_C"/>
</dbReference>
<dbReference type="InterPro" id="IPR014777">
    <property type="entry name" value="4pyrrole_Mease_sub1"/>
</dbReference>
<evidence type="ECO:0000259" key="6">
    <source>
        <dbReference type="Pfam" id="PF00590"/>
    </source>
</evidence>
<gene>
    <name evidence="7" type="ORF">GCM10011374_31500</name>
</gene>
<dbReference type="NCBIfam" id="NF004790">
    <property type="entry name" value="PRK06136.1"/>
    <property type="match status" value="1"/>
</dbReference>
<evidence type="ECO:0000256" key="4">
    <source>
        <dbReference type="ARBA" id="ARBA00022691"/>
    </source>
</evidence>
<reference evidence="7" key="2">
    <citation type="submission" date="2020-09" db="EMBL/GenBank/DDBJ databases">
        <authorList>
            <person name="Sun Q."/>
            <person name="Zhou Y."/>
        </authorList>
    </citation>
    <scope>NUCLEOTIDE SEQUENCE</scope>
    <source>
        <strain evidence="7">CGMCC 1.12187</strain>
    </source>
</reference>
<dbReference type="Proteomes" id="UP000638848">
    <property type="component" value="Unassembled WGS sequence"/>
</dbReference>
<sequence length="342" mass="35050">MELSIDLKGRTVLVAGRAAVADRAVRRYRAAGATVRALGSPCEDPAALLQGVHLVAAVDDGRPGWAALERACRAHGVLFAREEPARHRGTVTLVGGGPGAVGLLTLDAVEALREADTVLYDRLGPHETLPRLAPVAELIDVGKRPGHHPVGQRGIEELMVVHALAGKHVVRLKGGDPFVFGRGGEEIAACAAAGVPCRVVSGVTSAVSVPAAAGIPVTHRGVSRMFTVVSGHAPLTEEEHRHLAGLGGTVVVLMGVGTLPQLTAGLHWAGMRADMPVAVVERGYSASQRTTVGSLSTIVADAAAAGCESPAVLVVGEVVRTGLELQGEVARLAELDSALGAS</sequence>
<accession>A0A917H2J0</accession>
<evidence type="ECO:0000256" key="5">
    <source>
        <dbReference type="ARBA" id="ARBA00023244"/>
    </source>
</evidence>
<evidence type="ECO:0000256" key="1">
    <source>
        <dbReference type="ARBA" id="ARBA00012162"/>
    </source>
</evidence>
<keyword evidence="3" id="KW-0808">Transferase</keyword>
<organism evidence="7 8">
    <name type="scientific">Kocuria dechangensis</name>
    <dbReference type="NCBI Taxonomy" id="1176249"/>
    <lineage>
        <taxon>Bacteria</taxon>
        <taxon>Bacillati</taxon>
        <taxon>Actinomycetota</taxon>
        <taxon>Actinomycetes</taxon>
        <taxon>Micrococcales</taxon>
        <taxon>Micrococcaceae</taxon>
        <taxon>Kocuria</taxon>
    </lineage>
</organism>